<feature type="transmembrane region" description="Helical" evidence="11">
    <location>
        <begin position="171"/>
        <end position="193"/>
    </location>
</feature>
<dbReference type="Pfam" id="PF01098">
    <property type="entry name" value="FTSW_RODA_SPOVE"/>
    <property type="match status" value="1"/>
</dbReference>
<comment type="subcellular location">
    <subcellularLocation>
        <location evidence="11">Cell inner membrane</location>
        <topology evidence="11">Multi-pass membrane protein</topology>
    </subcellularLocation>
    <subcellularLocation>
        <location evidence="1">Membrane</location>
        <topology evidence="1">Multi-pass membrane protein</topology>
    </subcellularLocation>
</comment>
<evidence type="ECO:0000256" key="8">
    <source>
        <dbReference type="ARBA" id="ARBA00022989"/>
    </source>
</evidence>
<dbReference type="Proteomes" id="UP001501706">
    <property type="component" value="Unassembled WGS sequence"/>
</dbReference>
<comment type="pathway">
    <text evidence="11">Cell wall biogenesis; peptidoglycan biosynthesis.</text>
</comment>
<evidence type="ECO:0000256" key="1">
    <source>
        <dbReference type="ARBA" id="ARBA00004141"/>
    </source>
</evidence>
<comment type="function">
    <text evidence="11">Peptidoglycan polymerase that is essential for cell wall elongation.</text>
</comment>
<feature type="transmembrane region" description="Helical" evidence="11">
    <location>
        <begin position="82"/>
        <end position="101"/>
    </location>
</feature>
<feature type="transmembrane region" description="Helical" evidence="11">
    <location>
        <begin position="58"/>
        <end position="76"/>
    </location>
</feature>
<evidence type="ECO:0000256" key="2">
    <source>
        <dbReference type="ARBA" id="ARBA00022475"/>
    </source>
</evidence>
<keyword evidence="9 11" id="KW-0472">Membrane</keyword>
<keyword evidence="13" id="KW-1185">Reference proteome</keyword>
<feature type="transmembrane region" description="Helical" evidence="11">
    <location>
        <begin position="360"/>
        <end position="379"/>
    </location>
</feature>
<comment type="caution">
    <text evidence="12">The sequence shown here is derived from an EMBL/GenBank/DDBJ whole genome shotgun (WGS) entry which is preliminary data.</text>
</comment>
<evidence type="ECO:0000256" key="6">
    <source>
        <dbReference type="ARBA" id="ARBA00022960"/>
    </source>
</evidence>
<keyword evidence="3 11" id="KW-0328">Glycosyltransferase</keyword>
<evidence type="ECO:0000256" key="10">
    <source>
        <dbReference type="ARBA" id="ARBA00023316"/>
    </source>
</evidence>
<accession>A0ABN1C9F7</accession>
<keyword evidence="2 11" id="KW-1003">Cell membrane</keyword>
<keyword evidence="5 11" id="KW-0812">Transmembrane</keyword>
<dbReference type="EMBL" id="BAAAEN010000014">
    <property type="protein sequence ID" value="GAA0514531.1"/>
    <property type="molecule type" value="Genomic_DNA"/>
</dbReference>
<evidence type="ECO:0000313" key="12">
    <source>
        <dbReference type="EMBL" id="GAA0514531.1"/>
    </source>
</evidence>
<keyword evidence="8 11" id="KW-1133">Transmembrane helix</keyword>
<dbReference type="EC" id="2.4.99.28" evidence="11"/>
<keyword evidence="7 11" id="KW-0573">Peptidoglycan synthesis</keyword>
<reference evidence="12 13" key="1">
    <citation type="journal article" date="2019" name="Int. J. Syst. Evol. Microbiol.">
        <title>The Global Catalogue of Microorganisms (GCM) 10K type strain sequencing project: providing services to taxonomists for standard genome sequencing and annotation.</title>
        <authorList>
            <consortium name="The Broad Institute Genomics Platform"/>
            <consortium name="The Broad Institute Genome Sequencing Center for Infectious Disease"/>
            <person name="Wu L."/>
            <person name="Ma J."/>
        </authorList>
    </citation>
    <scope>NUCLEOTIDE SEQUENCE [LARGE SCALE GENOMIC DNA]</scope>
    <source>
        <strain evidence="12 13">JCM 14330</strain>
    </source>
</reference>
<dbReference type="InterPro" id="IPR001182">
    <property type="entry name" value="FtsW/RodA"/>
</dbReference>
<organism evidence="12 13">
    <name type="scientific">Pigmentiphaga daeguensis</name>
    <dbReference type="NCBI Taxonomy" id="414049"/>
    <lineage>
        <taxon>Bacteria</taxon>
        <taxon>Pseudomonadati</taxon>
        <taxon>Pseudomonadota</taxon>
        <taxon>Betaproteobacteria</taxon>
        <taxon>Burkholderiales</taxon>
        <taxon>Alcaligenaceae</taxon>
        <taxon>Pigmentiphaga</taxon>
    </lineage>
</organism>
<dbReference type="HAMAP" id="MF_02079">
    <property type="entry name" value="PGT_RodA"/>
    <property type="match status" value="1"/>
</dbReference>
<protein>
    <recommendedName>
        <fullName evidence="11">Peptidoglycan glycosyltransferase MrdB</fullName>
        <shortName evidence="11">PGT</shortName>
        <ecNumber evidence="11">2.4.99.28</ecNumber>
    </recommendedName>
    <alternativeName>
        <fullName evidence="11">Cell elongation protein RodA</fullName>
    </alternativeName>
    <alternativeName>
        <fullName evidence="11">Cell wall polymerase</fullName>
    </alternativeName>
    <alternativeName>
        <fullName evidence="11">Peptidoglycan polymerase</fullName>
        <shortName evidence="11">PG polymerase</shortName>
    </alternativeName>
</protein>
<feature type="transmembrane region" description="Helical" evidence="11">
    <location>
        <begin position="283"/>
        <end position="309"/>
    </location>
</feature>
<proteinExistence type="inferred from homology"/>
<comment type="similarity">
    <text evidence="11">Belongs to the SEDS family. MrdB/RodA subfamily.</text>
</comment>
<dbReference type="InterPro" id="IPR018365">
    <property type="entry name" value="Cell_cycle_FtsW-rel_CS"/>
</dbReference>
<comment type="catalytic activity">
    <reaction evidence="11">
        <text>[GlcNAc-(1-&gt;4)-Mur2Ac(oyl-L-Ala-gamma-D-Glu-L-Lys-D-Ala-D-Ala)](n)-di-trans,octa-cis-undecaprenyl diphosphate + beta-D-GlcNAc-(1-&gt;4)-Mur2Ac(oyl-L-Ala-gamma-D-Glu-L-Lys-D-Ala-D-Ala)-di-trans,octa-cis-undecaprenyl diphosphate = [GlcNAc-(1-&gt;4)-Mur2Ac(oyl-L-Ala-gamma-D-Glu-L-Lys-D-Ala-D-Ala)](n+1)-di-trans,octa-cis-undecaprenyl diphosphate + di-trans,octa-cis-undecaprenyl diphosphate + H(+)</text>
        <dbReference type="Rhea" id="RHEA:23708"/>
        <dbReference type="Rhea" id="RHEA-COMP:9602"/>
        <dbReference type="Rhea" id="RHEA-COMP:9603"/>
        <dbReference type="ChEBI" id="CHEBI:15378"/>
        <dbReference type="ChEBI" id="CHEBI:58405"/>
        <dbReference type="ChEBI" id="CHEBI:60033"/>
        <dbReference type="ChEBI" id="CHEBI:78435"/>
        <dbReference type="EC" id="2.4.99.28"/>
    </reaction>
</comment>
<gene>
    <name evidence="11 12" type="primary">rodA</name>
    <name evidence="11" type="synonym">mrdB</name>
    <name evidence="12" type="ORF">GCM10009097_34950</name>
</gene>
<name>A0ABN1C9F7_9BURK</name>
<keyword evidence="11" id="KW-0997">Cell inner membrane</keyword>
<dbReference type="InterPro" id="IPR011923">
    <property type="entry name" value="RodA/MrdB"/>
</dbReference>
<evidence type="ECO:0000256" key="11">
    <source>
        <dbReference type="HAMAP-Rule" id="MF_02079"/>
    </source>
</evidence>
<feature type="transmembrane region" description="Helical" evidence="11">
    <location>
        <begin position="20"/>
        <end position="46"/>
    </location>
</feature>
<evidence type="ECO:0000256" key="3">
    <source>
        <dbReference type="ARBA" id="ARBA00022676"/>
    </source>
</evidence>
<dbReference type="PANTHER" id="PTHR30474:SF1">
    <property type="entry name" value="PEPTIDOGLYCAN GLYCOSYLTRANSFERASE MRDB"/>
    <property type="match status" value="1"/>
</dbReference>
<keyword evidence="6 11" id="KW-0133">Cell shape</keyword>
<evidence type="ECO:0000256" key="7">
    <source>
        <dbReference type="ARBA" id="ARBA00022984"/>
    </source>
</evidence>
<dbReference type="NCBIfam" id="TIGR02210">
    <property type="entry name" value="rodA_shape"/>
    <property type="match status" value="1"/>
</dbReference>
<feature type="transmembrane region" description="Helical" evidence="11">
    <location>
        <begin position="321"/>
        <end position="340"/>
    </location>
</feature>
<keyword evidence="10 11" id="KW-0961">Cell wall biogenesis/degradation</keyword>
<keyword evidence="4 11" id="KW-0808">Transferase</keyword>
<dbReference type="PROSITE" id="PS00428">
    <property type="entry name" value="FTSW_RODA_SPOVE"/>
    <property type="match status" value="1"/>
</dbReference>
<evidence type="ECO:0000313" key="13">
    <source>
        <dbReference type="Proteomes" id="UP001501706"/>
    </source>
</evidence>
<evidence type="ECO:0000256" key="4">
    <source>
        <dbReference type="ARBA" id="ARBA00022679"/>
    </source>
</evidence>
<dbReference type="PANTHER" id="PTHR30474">
    <property type="entry name" value="CELL CYCLE PROTEIN"/>
    <property type="match status" value="1"/>
</dbReference>
<evidence type="ECO:0000256" key="5">
    <source>
        <dbReference type="ARBA" id="ARBA00022692"/>
    </source>
</evidence>
<feature type="transmembrane region" description="Helical" evidence="11">
    <location>
        <begin position="143"/>
        <end position="164"/>
    </location>
</feature>
<evidence type="ECO:0000256" key="9">
    <source>
        <dbReference type="ARBA" id="ARBA00023136"/>
    </source>
</evidence>
<sequence length="388" mass="42107">MIDGPGLFNRLTWRTVLLRTVAVFDAPMLLILMALAGIGLMSMYSAGGGFDGRFADQLRNYGIALLAMWLLAQLSPQTLMRLAVPVYLVGLVLLFGVEFAGETSKGATRWLNLGFTRIQPSEVMKIAVPMMLAWYFHKHQGTLRVRDFIVAAVLMLTPFSLIVLQPDLGTALLVFGAGFFVLFFAGLSFRLLVPITLVSVIGLGTLVTLEDTLCEDGLDWVVLHDYQKHRVCTLLNPASDPLGKGFHTIQSAIAVGSGGMLGKGYMQGTQTHLDFIPERTTDFIFAVFAEEFGFVGNLLLLFLYLLLLIRGLTIAANAPSVFSRLLAGALTMVFFVYAFVNMGMVSGILPVVGVPLPFMSYGGTALLTLGCAAGILMGIQRHRALVQS</sequence>